<proteinExistence type="inferred from homology"/>
<evidence type="ECO:0000256" key="4">
    <source>
        <dbReference type="ARBA" id="ARBA00022692"/>
    </source>
</evidence>
<evidence type="ECO:0000256" key="9">
    <source>
        <dbReference type="RuleBase" id="RU003357"/>
    </source>
</evidence>
<evidence type="ECO:0000256" key="7">
    <source>
        <dbReference type="ARBA" id="ARBA00023237"/>
    </source>
</evidence>
<sequence>MKNGFRQSLVQLSAALAFLTILCVPHFVYAQVVAEDSLRVELDEIKVEAAYSSISVSEAPLSLSYYIRGGHELASRPAETMDELAFTLPGVFISNRENYALGERMTIRGLGWRSQFGVRGVQVLLDDMPLTVADGQTIMNMADPSVVKRIELLRGPSSTFWGNSSGGVLYLSTKPQADAPLFQYRSYGGSHYTLKQDLQLNAATNSNRLFGYATYFETEGYRNHSAARMFRASLGNDYFISPISTLSFRVAYAGMPKAQSPGSLTKEDAENSPTTARQNFVESSAGKEFDQLMASASWLKSFSSGLLDITLHGTYRDVSNPLPFGVISLDRRAGGLRTSYEFQDLAFDLHAGAELKFQDDDRLETSPAGAVEVDQNEIVLNQALFFRAGIPILDQFRVSAGLRFDRLTFRADRTLEAELEGDRSFLALNPSIGLSFLFQGGQIFANFSTAFESPTTVELVNRPNGSGGFNQNLDPERTVSIENGIRGQTNAFSYDLTFFGMRVNDLIVPFQLADDGPTYFRNEGSTLHYGLESAVYYQPSRHISARVMVNLLEAQFNEGQFDGNDVPGVANFRFGASLTVRPGNHAFSLDNEWVGRYSVNSANSATNDPYSLFHLRWSYSADGVSDTFSFSPFISVNNLFDKRYNGSVAVNAFGGRFYEPGSDRSFSIGIQLNLL</sequence>
<dbReference type="Pfam" id="PF07715">
    <property type="entry name" value="Plug"/>
    <property type="match status" value="1"/>
</dbReference>
<evidence type="ECO:0000256" key="3">
    <source>
        <dbReference type="ARBA" id="ARBA00022452"/>
    </source>
</evidence>
<dbReference type="AlphaFoldDB" id="A0A316TRQ1"/>
<dbReference type="PANTHER" id="PTHR30069">
    <property type="entry name" value="TONB-DEPENDENT OUTER MEMBRANE RECEPTOR"/>
    <property type="match status" value="1"/>
</dbReference>
<comment type="similarity">
    <text evidence="8 9">Belongs to the TonB-dependent receptor family.</text>
</comment>
<keyword evidence="7 8" id="KW-0998">Cell outer membrane</keyword>
<evidence type="ECO:0000256" key="2">
    <source>
        <dbReference type="ARBA" id="ARBA00022448"/>
    </source>
</evidence>
<keyword evidence="5 9" id="KW-0798">TonB box</keyword>
<keyword evidence="4 8" id="KW-0812">Transmembrane</keyword>
<dbReference type="GO" id="GO:0009279">
    <property type="term" value="C:cell outer membrane"/>
    <property type="evidence" value="ECO:0007669"/>
    <property type="project" value="UniProtKB-SubCell"/>
</dbReference>
<keyword evidence="6 8" id="KW-0472">Membrane</keyword>
<accession>A0A316TRQ1</accession>
<comment type="subcellular location">
    <subcellularLocation>
        <location evidence="1 8">Cell outer membrane</location>
        <topology evidence="1 8">Multi-pass membrane protein</topology>
    </subcellularLocation>
</comment>
<evidence type="ECO:0008006" key="15">
    <source>
        <dbReference type="Google" id="ProtNLM"/>
    </source>
</evidence>
<dbReference type="Gene3D" id="2.40.170.20">
    <property type="entry name" value="TonB-dependent receptor, beta-barrel domain"/>
    <property type="match status" value="1"/>
</dbReference>
<evidence type="ECO:0000313" key="13">
    <source>
        <dbReference type="EMBL" id="PWN07100.1"/>
    </source>
</evidence>
<evidence type="ECO:0000256" key="1">
    <source>
        <dbReference type="ARBA" id="ARBA00004571"/>
    </source>
</evidence>
<dbReference type="PROSITE" id="PS52016">
    <property type="entry name" value="TONB_DEPENDENT_REC_3"/>
    <property type="match status" value="1"/>
</dbReference>
<keyword evidence="2 8" id="KW-0813">Transport</keyword>
<evidence type="ECO:0000259" key="11">
    <source>
        <dbReference type="Pfam" id="PF00593"/>
    </source>
</evidence>
<feature type="domain" description="TonB-dependent receptor-like beta-barrel" evidence="11">
    <location>
        <begin position="250"/>
        <end position="639"/>
    </location>
</feature>
<evidence type="ECO:0000313" key="14">
    <source>
        <dbReference type="Proteomes" id="UP000245533"/>
    </source>
</evidence>
<dbReference type="Gene3D" id="2.170.130.10">
    <property type="entry name" value="TonB-dependent receptor, plug domain"/>
    <property type="match status" value="1"/>
</dbReference>
<dbReference type="GO" id="GO:0044718">
    <property type="term" value="P:siderophore transmembrane transport"/>
    <property type="evidence" value="ECO:0007669"/>
    <property type="project" value="TreeGrafter"/>
</dbReference>
<dbReference type="Pfam" id="PF00593">
    <property type="entry name" value="TonB_dep_Rec_b-barrel"/>
    <property type="match status" value="1"/>
</dbReference>
<evidence type="ECO:0000256" key="6">
    <source>
        <dbReference type="ARBA" id="ARBA00023136"/>
    </source>
</evidence>
<dbReference type="Proteomes" id="UP000245533">
    <property type="component" value="Unassembled WGS sequence"/>
</dbReference>
<feature type="domain" description="TonB-dependent receptor plug" evidence="12">
    <location>
        <begin position="71"/>
        <end position="168"/>
    </location>
</feature>
<evidence type="ECO:0000256" key="5">
    <source>
        <dbReference type="ARBA" id="ARBA00023077"/>
    </source>
</evidence>
<feature type="region of interest" description="Disordered" evidence="10">
    <location>
        <begin position="257"/>
        <end position="276"/>
    </location>
</feature>
<dbReference type="InterPro" id="IPR000531">
    <property type="entry name" value="Beta-barrel_TonB"/>
</dbReference>
<dbReference type="InterPro" id="IPR037066">
    <property type="entry name" value="Plug_dom_sf"/>
</dbReference>
<keyword evidence="14" id="KW-1185">Reference proteome</keyword>
<gene>
    <name evidence="13" type="ORF">DDZ15_07500</name>
</gene>
<dbReference type="PANTHER" id="PTHR30069:SF28">
    <property type="entry name" value="TONB-DEPENDENT RECEPTOR YNCD-RELATED"/>
    <property type="match status" value="1"/>
</dbReference>
<dbReference type="EMBL" id="QGGB01000005">
    <property type="protein sequence ID" value="PWN07100.1"/>
    <property type="molecule type" value="Genomic_DNA"/>
</dbReference>
<dbReference type="OrthoDB" id="9782587at2"/>
<reference evidence="13 14" key="1">
    <citation type="submission" date="2018-05" db="EMBL/GenBank/DDBJ databases">
        <title>Rhodohalobacter halophilus gen. nov., sp. nov., a moderately halophilic member of the family Balneolaceae.</title>
        <authorList>
            <person name="Liu Z.-W."/>
        </authorList>
    </citation>
    <scope>NUCLEOTIDE SEQUENCE [LARGE SCALE GENOMIC DNA]</scope>
    <source>
        <strain evidence="13 14">8A47</strain>
    </source>
</reference>
<dbReference type="InterPro" id="IPR012910">
    <property type="entry name" value="Plug_dom"/>
</dbReference>
<organism evidence="13 14">
    <name type="scientific">Rhodohalobacter mucosus</name>
    <dbReference type="NCBI Taxonomy" id="2079485"/>
    <lineage>
        <taxon>Bacteria</taxon>
        <taxon>Pseudomonadati</taxon>
        <taxon>Balneolota</taxon>
        <taxon>Balneolia</taxon>
        <taxon>Balneolales</taxon>
        <taxon>Balneolaceae</taxon>
        <taxon>Rhodohalobacter</taxon>
    </lineage>
</organism>
<dbReference type="GO" id="GO:0015344">
    <property type="term" value="F:siderophore uptake transmembrane transporter activity"/>
    <property type="evidence" value="ECO:0007669"/>
    <property type="project" value="TreeGrafter"/>
</dbReference>
<comment type="caution">
    <text evidence="13">The sequence shown here is derived from an EMBL/GenBank/DDBJ whole genome shotgun (WGS) entry which is preliminary data.</text>
</comment>
<evidence type="ECO:0000256" key="10">
    <source>
        <dbReference type="SAM" id="MobiDB-lite"/>
    </source>
</evidence>
<dbReference type="InterPro" id="IPR039426">
    <property type="entry name" value="TonB-dep_rcpt-like"/>
</dbReference>
<dbReference type="InterPro" id="IPR036942">
    <property type="entry name" value="Beta-barrel_TonB_sf"/>
</dbReference>
<keyword evidence="3 8" id="KW-1134">Transmembrane beta strand</keyword>
<dbReference type="SUPFAM" id="SSF56935">
    <property type="entry name" value="Porins"/>
    <property type="match status" value="1"/>
</dbReference>
<evidence type="ECO:0000256" key="8">
    <source>
        <dbReference type="PROSITE-ProRule" id="PRU01360"/>
    </source>
</evidence>
<dbReference type="RefSeq" id="WP_109646449.1">
    <property type="nucleotide sequence ID" value="NZ_QGGB01000005.1"/>
</dbReference>
<name>A0A316TRQ1_9BACT</name>
<protein>
    <recommendedName>
        <fullName evidence="15">Iron complex outermembrane recepter protein</fullName>
    </recommendedName>
</protein>
<evidence type="ECO:0000259" key="12">
    <source>
        <dbReference type="Pfam" id="PF07715"/>
    </source>
</evidence>